<accession>A0A4C1XY91</accession>
<name>A0A4C1XY91_EUMVA</name>
<keyword evidence="2" id="KW-1185">Reference proteome</keyword>
<evidence type="ECO:0000313" key="1">
    <source>
        <dbReference type="EMBL" id="GBP68568.1"/>
    </source>
</evidence>
<reference evidence="1 2" key="1">
    <citation type="journal article" date="2019" name="Commun. Biol.">
        <title>The bagworm genome reveals a unique fibroin gene that provides high tensile strength.</title>
        <authorList>
            <person name="Kono N."/>
            <person name="Nakamura H."/>
            <person name="Ohtoshi R."/>
            <person name="Tomita M."/>
            <person name="Numata K."/>
            <person name="Arakawa K."/>
        </authorList>
    </citation>
    <scope>NUCLEOTIDE SEQUENCE [LARGE SCALE GENOMIC DNA]</scope>
</reference>
<dbReference type="AlphaFoldDB" id="A0A4C1XY91"/>
<gene>
    <name evidence="1" type="ORF">EVAR_46908_1</name>
</gene>
<evidence type="ECO:0000313" key="2">
    <source>
        <dbReference type="Proteomes" id="UP000299102"/>
    </source>
</evidence>
<proteinExistence type="predicted"/>
<dbReference type="Proteomes" id="UP000299102">
    <property type="component" value="Unassembled WGS sequence"/>
</dbReference>
<dbReference type="EMBL" id="BGZK01001016">
    <property type="protein sequence ID" value="GBP68568.1"/>
    <property type="molecule type" value="Genomic_DNA"/>
</dbReference>
<organism evidence="1 2">
    <name type="scientific">Eumeta variegata</name>
    <name type="common">Bagworm moth</name>
    <name type="synonym">Eumeta japonica</name>
    <dbReference type="NCBI Taxonomy" id="151549"/>
    <lineage>
        <taxon>Eukaryota</taxon>
        <taxon>Metazoa</taxon>
        <taxon>Ecdysozoa</taxon>
        <taxon>Arthropoda</taxon>
        <taxon>Hexapoda</taxon>
        <taxon>Insecta</taxon>
        <taxon>Pterygota</taxon>
        <taxon>Neoptera</taxon>
        <taxon>Endopterygota</taxon>
        <taxon>Lepidoptera</taxon>
        <taxon>Glossata</taxon>
        <taxon>Ditrysia</taxon>
        <taxon>Tineoidea</taxon>
        <taxon>Psychidae</taxon>
        <taxon>Oiketicinae</taxon>
        <taxon>Eumeta</taxon>
    </lineage>
</organism>
<sequence length="178" mass="19756">MVVNYIPRRAGCLPDFGGSGIICPEIGRRGNLSKIILADVNLNLPLFRLRNHGIVGNDQNIPITPLAVHLADRQTAPNLHSNRPPSVASLAWKSGLGCIPTSIFHSYRPSPQNTSSLLTPTSVRTVSRIGNGARIRIEKETGTKIDNGTRIENDCGDKIRTKCNWDRGRKRERDFNWH</sequence>
<comment type="caution">
    <text evidence="1">The sequence shown here is derived from an EMBL/GenBank/DDBJ whole genome shotgun (WGS) entry which is preliminary data.</text>
</comment>
<protein>
    <submittedName>
        <fullName evidence="1">Uncharacterized protein</fullName>
    </submittedName>
</protein>